<accession>A0ABX1VBP5</accession>
<gene>
    <name evidence="4" type="ORF">LzC2_11620</name>
</gene>
<dbReference type="Gene3D" id="2.60.40.1080">
    <property type="match status" value="2"/>
</dbReference>
<sequence length="850" mass="92817">MTPLLLAAALLTSGPVAAGPDAEASAPNPNAAPTAVALNVYPPAVHLSTARDRQSVIAVLTLSDGTTRDVTADAKFVAADDRFAKASVGEDGGFTYHPAADGVTSVTVTYEDQKVEVPLTVVESGVTPPVGFRNDVMPVFARSACNNGSCHGAARGKDGFRLSLFGFDPAGDHFRLTREQSGRRLNLGVPERSLIFEKSTGAVSHTGGKLFEPDSEYADLILSWIADGAKDDGADPATAPPACVSLDLYPPEFALTGEGTTQRMVAVATYADGTDRDVTHLVAFNTDNPITAPIDDAGVVTAGPVTGTGGAEAFITARFDVHTVGVPSIILPKNVQFEWPEDKTPANYIDEAIYSKLATLRIKPSELCTDAEFVRRAYLDLVGVVPPADATREFLENTDPSKRQALVDELLEKPAFADIWVMKWAELLTIRTDNNVLTGKEAVLYHRWLKEQIDGNVPVDQMVRELLASSGGTFDTPATNYYRTERDTLKTAENVAQVFMGMRIQCAQCHNHPFDRWTMDDYYGFASFFAQVSTKNSDDPRERIVYNRNSGSVKHPVTNKDVDPKFLGGEQPDFANDERFKGRDRREVLAEWLTSEENPYFARNIVNLVWAHFTGRGIVEPVDDVRISNPPANEALLDALAQRFIESGYDLKGLVRDICASRTYQLATRTNPTNVADTANFASAKLRRMRAEVMLDSINAVTDTSEKFRGLPLGSRAVEIADGNTSTYFLDTFGRAKRETVCSCEVRTDPNLAQALHLLNGSTVHDKVQRGKVVESLLKGEKGQDGAEDIPPMEPAEVLAEITARCLSREPTDAEKKALEEALAEGEEPKAVLEDYFWAVLNSREFLFNH</sequence>
<evidence type="ECO:0000313" key="4">
    <source>
        <dbReference type="EMBL" id="NNJ25099.1"/>
    </source>
</evidence>
<evidence type="ECO:0000256" key="1">
    <source>
        <dbReference type="SAM" id="SignalP"/>
    </source>
</evidence>
<keyword evidence="5" id="KW-1185">Reference proteome</keyword>
<dbReference type="InterPro" id="IPR022655">
    <property type="entry name" value="DUF1553"/>
</dbReference>
<proteinExistence type="predicted"/>
<organism evidence="4 5">
    <name type="scientific">Alienimonas chondri</name>
    <dbReference type="NCBI Taxonomy" id="2681879"/>
    <lineage>
        <taxon>Bacteria</taxon>
        <taxon>Pseudomonadati</taxon>
        <taxon>Planctomycetota</taxon>
        <taxon>Planctomycetia</taxon>
        <taxon>Planctomycetales</taxon>
        <taxon>Planctomycetaceae</taxon>
        <taxon>Alienimonas</taxon>
    </lineage>
</organism>
<dbReference type="PANTHER" id="PTHR35889">
    <property type="entry name" value="CYCLOINULO-OLIGOSACCHARIDE FRUCTANOTRANSFERASE-RELATED"/>
    <property type="match status" value="1"/>
</dbReference>
<keyword evidence="1" id="KW-0732">Signal</keyword>
<dbReference type="RefSeq" id="WP_171184738.1">
    <property type="nucleotide sequence ID" value="NZ_WTPX01000025.1"/>
</dbReference>
<feature type="domain" description="DUF1549" evidence="2">
    <location>
        <begin position="349"/>
        <end position="533"/>
    </location>
</feature>
<dbReference type="Pfam" id="PF07583">
    <property type="entry name" value="PSCyt2"/>
    <property type="match status" value="1"/>
</dbReference>
<dbReference type="PANTHER" id="PTHR35889:SF3">
    <property type="entry name" value="F-BOX DOMAIN-CONTAINING PROTEIN"/>
    <property type="match status" value="1"/>
</dbReference>
<reference evidence="4 5" key="1">
    <citation type="journal article" date="2020" name="Syst. Appl. Microbiol.">
        <title>Alienimonas chondri sp. nov., a novel planctomycete isolated from the biofilm of the red alga Chondrus crispus.</title>
        <authorList>
            <person name="Vitorino I."/>
            <person name="Albuquerque L."/>
            <person name="Wiegand S."/>
            <person name="Kallscheuer N."/>
            <person name="da Costa M.S."/>
            <person name="Lobo-da-Cunha A."/>
            <person name="Jogler C."/>
            <person name="Lage O.M."/>
        </authorList>
    </citation>
    <scope>NUCLEOTIDE SEQUENCE [LARGE SCALE GENOMIC DNA]</scope>
    <source>
        <strain evidence="4 5">LzC2</strain>
    </source>
</reference>
<dbReference type="Proteomes" id="UP000609651">
    <property type="component" value="Unassembled WGS sequence"/>
</dbReference>
<feature type="signal peptide" evidence="1">
    <location>
        <begin position="1"/>
        <end position="18"/>
    </location>
</feature>
<dbReference type="InterPro" id="IPR011444">
    <property type="entry name" value="DUF1549"/>
</dbReference>
<evidence type="ECO:0000259" key="2">
    <source>
        <dbReference type="Pfam" id="PF07583"/>
    </source>
</evidence>
<comment type="caution">
    <text evidence="4">The sequence shown here is derived from an EMBL/GenBank/DDBJ whole genome shotgun (WGS) entry which is preliminary data.</text>
</comment>
<feature type="domain" description="DUF1553" evidence="3">
    <location>
        <begin position="585"/>
        <end position="822"/>
    </location>
</feature>
<protein>
    <recommendedName>
        <fullName evidence="6">DUF1549 domain-containing protein</fullName>
    </recommendedName>
</protein>
<dbReference type="Pfam" id="PF07587">
    <property type="entry name" value="PSD1"/>
    <property type="match status" value="1"/>
</dbReference>
<name>A0ABX1VBP5_9PLAN</name>
<feature type="chain" id="PRO_5046876038" description="DUF1549 domain-containing protein" evidence="1">
    <location>
        <begin position="19"/>
        <end position="850"/>
    </location>
</feature>
<evidence type="ECO:0000259" key="3">
    <source>
        <dbReference type="Pfam" id="PF07587"/>
    </source>
</evidence>
<evidence type="ECO:0008006" key="6">
    <source>
        <dbReference type="Google" id="ProtNLM"/>
    </source>
</evidence>
<dbReference type="EMBL" id="WTPX01000025">
    <property type="protein sequence ID" value="NNJ25099.1"/>
    <property type="molecule type" value="Genomic_DNA"/>
</dbReference>
<evidence type="ECO:0000313" key="5">
    <source>
        <dbReference type="Proteomes" id="UP000609651"/>
    </source>
</evidence>